<name>A0A109UH25_9FIRM</name>
<dbReference type="Pfam" id="PF01979">
    <property type="entry name" value="Amidohydro_1"/>
    <property type="match status" value="1"/>
</dbReference>
<dbReference type="SUPFAM" id="SSF51338">
    <property type="entry name" value="Composite domain of metallo-dependent hydrolases"/>
    <property type="match status" value="1"/>
</dbReference>
<dbReference type="Gene3D" id="3.20.20.140">
    <property type="entry name" value="Metal-dependent hydrolases"/>
    <property type="match status" value="1"/>
</dbReference>
<dbReference type="EC" id="3.5.4.2" evidence="2 6"/>
<dbReference type="Gene3D" id="2.30.40.10">
    <property type="entry name" value="Urease, subunit C, domain 1"/>
    <property type="match status" value="1"/>
</dbReference>
<dbReference type="Pfam" id="PF13382">
    <property type="entry name" value="Adenine_deam_C"/>
    <property type="match status" value="1"/>
</dbReference>
<evidence type="ECO:0000256" key="2">
    <source>
        <dbReference type="ARBA" id="ARBA00012782"/>
    </source>
</evidence>
<evidence type="ECO:0000256" key="5">
    <source>
        <dbReference type="ARBA" id="ARBA00047720"/>
    </source>
</evidence>
<dbReference type="InterPro" id="IPR006680">
    <property type="entry name" value="Amidohydro-rel"/>
</dbReference>
<evidence type="ECO:0000259" key="8">
    <source>
        <dbReference type="Pfam" id="PF13382"/>
    </source>
</evidence>
<dbReference type="GO" id="GO:0000034">
    <property type="term" value="F:adenine deaminase activity"/>
    <property type="evidence" value="ECO:0007669"/>
    <property type="project" value="UniProtKB-UniRule"/>
</dbReference>
<dbReference type="AlphaFoldDB" id="A0A109UH25"/>
<dbReference type="OrthoDB" id="9775607at2"/>
<dbReference type="HAMAP" id="MF_01518">
    <property type="entry name" value="Adenine_deamin"/>
    <property type="match status" value="1"/>
</dbReference>
<feature type="domain" description="Adenine deaminase C-terminal" evidence="8">
    <location>
        <begin position="384"/>
        <end position="547"/>
    </location>
</feature>
<dbReference type="PANTHER" id="PTHR11113:SF2">
    <property type="entry name" value="ADENINE DEAMINASE"/>
    <property type="match status" value="1"/>
</dbReference>
<evidence type="ECO:0000256" key="3">
    <source>
        <dbReference type="ARBA" id="ARBA00022801"/>
    </source>
</evidence>
<evidence type="ECO:0000256" key="1">
    <source>
        <dbReference type="ARBA" id="ARBA00006773"/>
    </source>
</evidence>
<comment type="cofactor">
    <cofactor evidence="6">
        <name>Mn(2+)</name>
        <dbReference type="ChEBI" id="CHEBI:29035"/>
    </cofactor>
</comment>
<evidence type="ECO:0000259" key="7">
    <source>
        <dbReference type="Pfam" id="PF01979"/>
    </source>
</evidence>
<dbReference type="Proteomes" id="UP000063781">
    <property type="component" value="Chromosome"/>
</dbReference>
<dbReference type="InterPro" id="IPR032466">
    <property type="entry name" value="Metal_Hydrolase"/>
</dbReference>
<comment type="similarity">
    <text evidence="1 6">Belongs to the metallo-dependent hydrolases superfamily. Adenine deaminase family.</text>
</comment>
<dbReference type="GO" id="GO:0006146">
    <property type="term" value="P:adenine catabolic process"/>
    <property type="evidence" value="ECO:0007669"/>
    <property type="project" value="InterPro"/>
</dbReference>
<proteinExistence type="inferred from homology"/>
<evidence type="ECO:0000313" key="10">
    <source>
        <dbReference type="Proteomes" id="UP000063781"/>
    </source>
</evidence>
<organism evidence="9 10">
    <name type="scientific">Erysipelothrix larvae</name>
    <dbReference type="NCBI Taxonomy" id="1514105"/>
    <lineage>
        <taxon>Bacteria</taxon>
        <taxon>Bacillati</taxon>
        <taxon>Bacillota</taxon>
        <taxon>Erysipelotrichia</taxon>
        <taxon>Erysipelotrichales</taxon>
        <taxon>Erysipelotrichaceae</taxon>
        <taxon>Erysipelothrix</taxon>
    </lineage>
</organism>
<keyword evidence="10" id="KW-1185">Reference proteome</keyword>
<dbReference type="RefSeq" id="WP_067632316.1">
    <property type="nucleotide sequence ID" value="NZ_CP013213.1"/>
</dbReference>
<dbReference type="InterPro" id="IPR026912">
    <property type="entry name" value="Adenine_deam_C"/>
</dbReference>
<dbReference type="STRING" id="1514105.AOC36_05660"/>
<dbReference type="InterPro" id="IPR006679">
    <property type="entry name" value="Adenine_deam"/>
</dbReference>
<protein>
    <recommendedName>
        <fullName evidence="2 6">Adenine deaminase</fullName>
        <shortName evidence="6">Adenase</shortName>
        <shortName evidence="6">Adenine aminase</shortName>
        <ecNumber evidence="2 6">3.5.4.2</ecNumber>
    </recommendedName>
</protein>
<comment type="catalytic activity">
    <reaction evidence="5 6">
        <text>adenine + H2O + H(+) = hypoxanthine + NH4(+)</text>
        <dbReference type="Rhea" id="RHEA:23688"/>
        <dbReference type="ChEBI" id="CHEBI:15377"/>
        <dbReference type="ChEBI" id="CHEBI:15378"/>
        <dbReference type="ChEBI" id="CHEBI:16708"/>
        <dbReference type="ChEBI" id="CHEBI:17368"/>
        <dbReference type="ChEBI" id="CHEBI:28938"/>
        <dbReference type="EC" id="3.5.4.2"/>
    </reaction>
</comment>
<evidence type="ECO:0000313" key="9">
    <source>
        <dbReference type="EMBL" id="AMC93483.1"/>
    </source>
</evidence>
<dbReference type="KEGG" id="erl:AOC36_05660"/>
<keyword evidence="4 6" id="KW-0464">Manganese</keyword>
<sequence length="554" mass="61792">MITRFTNINVFNTSQRQFELLDVYIKDTIFYYIGNDIIPYDALVDGQGRYMIPGLIDSHMHIESSMTTPQEFSNTVLPLGTTTILADAHEVGNVFGYDGLVEYMNQTQRLDVFYAIPSSVPSTNPSLETTGGYVDETIVSKLALHPKVIALGEIMNFKDLTSDEDTLTKRIVSTFKEVKPNHPIEGHIPRISGLGLSKFIMQGIGSDHTQQTPQSLLEKTRNGLIIQLQEKSLNRALVETIIDYDLFNFVSLVTDDVMPDDLLNKGHLNHLIKKCISYGMKPVDAIYIATHTPAQRIQRFDRGMIAPGKIADAVILESLEHFEIYDVLKSGKSVNQLSKDPIPSFHEASLNSIKRAPLSYEDFVVTSSKAVETVRIMSREMGSTFTQEKHIQVPVKDGLLSWKECGLNLICVIERYGHNAPLKFGFVENGFDKPCALATSWAHDHHNILVMGNDIQKIVDAVNTIIVNQGGIICINDESVFAPLSYGGIVSLEPMDVLATKIEKIRDMMAKSGYISHNEIMSFCVLSLLVSPEIKISDKGYVNTTTQEILDWSV</sequence>
<feature type="domain" description="Amidohydrolase-related" evidence="7">
    <location>
        <begin position="50"/>
        <end position="334"/>
    </location>
</feature>
<dbReference type="InterPro" id="IPR011059">
    <property type="entry name" value="Metal-dep_hydrolase_composite"/>
</dbReference>
<evidence type="ECO:0000256" key="6">
    <source>
        <dbReference type="HAMAP-Rule" id="MF_01518"/>
    </source>
</evidence>
<dbReference type="PANTHER" id="PTHR11113">
    <property type="entry name" value="N-ACETYLGLUCOSAMINE-6-PHOSPHATE DEACETYLASE"/>
    <property type="match status" value="1"/>
</dbReference>
<dbReference type="EMBL" id="CP013213">
    <property type="protein sequence ID" value="AMC93483.1"/>
    <property type="molecule type" value="Genomic_DNA"/>
</dbReference>
<gene>
    <name evidence="6" type="primary">ade</name>
    <name evidence="9" type="ORF">AOC36_05660</name>
</gene>
<reference evidence="9 10" key="1">
    <citation type="submission" date="2015-10" db="EMBL/GenBank/DDBJ databases">
        <title>Erysipelothrix larvae sp. LV19 isolated from the larval gut of the rhinoceros beetle, Trypoxylus dichotomus.</title>
        <authorList>
            <person name="Lim S."/>
            <person name="Kim B.-C."/>
        </authorList>
    </citation>
    <scope>NUCLEOTIDE SEQUENCE [LARGE SCALE GENOMIC DNA]</scope>
    <source>
        <strain evidence="9 10">LV19</strain>
    </source>
</reference>
<evidence type="ECO:0000256" key="4">
    <source>
        <dbReference type="ARBA" id="ARBA00023211"/>
    </source>
</evidence>
<accession>A0A109UH25</accession>
<keyword evidence="3 6" id="KW-0378">Hydrolase</keyword>
<dbReference type="SUPFAM" id="SSF51556">
    <property type="entry name" value="Metallo-dependent hydrolases"/>
    <property type="match status" value="1"/>
</dbReference>